<dbReference type="InterPro" id="IPR003594">
    <property type="entry name" value="HATPase_dom"/>
</dbReference>
<dbReference type="InterPro" id="IPR015943">
    <property type="entry name" value="WD40/YVTN_repeat-like_dom_sf"/>
</dbReference>
<evidence type="ECO:0000259" key="10">
    <source>
        <dbReference type="PROSITE" id="PS50109"/>
    </source>
</evidence>
<evidence type="ECO:0000256" key="1">
    <source>
        <dbReference type="ARBA" id="ARBA00000085"/>
    </source>
</evidence>
<sequence>MTIRTKHIYFSLLVMFTGFISQAQNIKLIGIENGLSNNTVTSIYKDQTGLMWFGTNNGLNRFDGFNFKVFNNQFNDDHSLPDDAVTCINADNNQNIWAGTRRGLGVLNNKTLKFDQLRVNQKLNGVRRVNEWVYSIQRNKAGDMYIGTRSTGLLIAKSGSIVADQVPLLKSNGAVAFSYTVTATLMGTNNEVWAAVEDIGLCKLDLKTNELKAITPKLPIILTLVKDHNGGIFIGTFNGLFYLSPANNALKVINLGPFTNAKVNGLLIDRAQSLWVMTDGHGILKIRFSSSAPQVVQNLDFGQLTSGATYCMYEDELSRLWVGTLRGGIDIINDKSRQFSTYRHDPHNANSLVNDFTFSFCEDNNGNVWIGTDGGGLSIWNRRNNSFKNYVFNQSADENFNENFITSIIRGPDEKIWLSTYGPGVRRFNPVSKTLEKINFKGKDKANFVWKLFKDNNRTVWAITLNNDTSSLYKFNPEQNQFLFQPFKANASILSIADDGTENLWLGTSERLLHCNKRSGIDKIINLNCPVRSLHISKTGELWIGTYGRGLFCYDKNTGRLKNYTEANGLCNNKILNIEEDNKGNLWISTEYGLAKFDPQSTVFENFYASDGLQSNQFYFNASLKLSSGELIFGGIKGFSIFNPDNIHLFHDFPPLVLTGIRVANTPIDAGNPYVKSNTNFYNIDHITLPYNKAILSLDFVALEYSLPEKIQFAYMLQGKDKTWNNLFNQHSINYSQLDEGNYLLKIRSTNSSGIWNPREKLIYITITPPWYRTWEAYTGYLLFFISVLITYLRYHHEQTKLKFEIKLFKELNEKKVDFFTNIAHELRTPLTLIVNPVKELLDSSGKSFDLIDISTVYRNSRRLLSLVDQLLLFRKSENDISPLHLSWVNLNEICHEVFLCFINEVKLKHITYSFIDHHLKISVLADREKLDIVLFNLLSNAIKYTPEYGSVSLIIKETGEQIEVTIADTGIGIAVEVGNKLFEKFYRVNFSQDEGGFGIGLFLARRYMELHKGALSYISEQGKGSEFTITLAKPDLTALDLQVLDQAGKPSAKTMLRELIFDTGNFLKDNQPDIARNGLMNCITDNKQSVLLVDDNSEFRNYLKKILGGEYLIYEAEDVEKGFAIIEEYDPDIVVSDVLLKGISGVEFCSKLKESPSFSHIPVILLTGSSSPEIKLKGIECGAVDYITKPFENELLIARIKSTLTGRDLLKKFFINEITLKQNQLKVPAEYSDFIAKCINIVERHLQDEAFDTKQFTVEIGMSRSKLFRNIKSVSGLNISEFIRYIRLRKAGQLMIETDLQIKEIAYKVGFNDQKNFREQFHKLFEMNPSDFVRKYKNSLSNNKSPIDLGQMVKL</sequence>
<dbReference type="PROSITE" id="PS50110">
    <property type="entry name" value="RESPONSE_REGULATORY"/>
    <property type="match status" value="1"/>
</dbReference>
<keyword evidence="5 12" id="KW-0418">Kinase</keyword>
<dbReference type="SUPFAM" id="SSF55874">
    <property type="entry name" value="ATPase domain of HSP90 chaperone/DNA topoisomerase II/histidine kinase"/>
    <property type="match status" value="1"/>
</dbReference>
<dbReference type="GO" id="GO:0000155">
    <property type="term" value="F:phosphorelay sensor kinase activity"/>
    <property type="evidence" value="ECO:0007669"/>
    <property type="project" value="InterPro"/>
</dbReference>
<keyword evidence="4" id="KW-0808">Transferase</keyword>
<dbReference type="GO" id="GO:0043565">
    <property type="term" value="F:sequence-specific DNA binding"/>
    <property type="evidence" value="ECO:0007669"/>
    <property type="project" value="InterPro"/>
</dbReference>
<dbReference type="EMBL" id="JACHCA010000016">
    <property type="protein sequence ID" value="MBB6130632.1"/>
    <property type="molecule type" value="Genomic_DNA"/>
</dbReference>
<name>A0A841JK26_9SPHI</name>
<dbReference type="Pfam" id="PF07495">
    <property type="entry name" value="Y_Y_Y"/>
    <property type="match status" value="1"/>
</dbReference>
<accession>A0A841JK26</accession>
<dbReference type="InterPro" id="IPR036890">
    <property type="entry name" value="HATPase_C_sf"/>
</dbReference>
<dbReference type="InterPro" id="IPR018060">
    <property type="entry name" value="HTH_AraC"/>
</dbReference>
<gene>
    <name evidence="12" type="ORF">HDF22_004775</name>
</gene>
<dbReference type="Proteomes" id="UP000548326">
    <property type="component" value="Unassembled WGS sequence"/>
</dbReference>
<dbReference type="CDD" id="cd00156">
    <property type="entry name" value="REC"/>
    <property type="match status" value="1"/>
</dbReference>
<dbReference type="PROSITE" id="PS01124">
    <property type="entry name" value="HTH_ARAC_FAMILY_2"/>
    <property type="match status" value="1"/>
</dbReference>
<evidence type="ECO:0000256" key="2">
    <source>
        <dbReference type="ARBA" id="ARBA00012438"/>
    </source>
</evidence>
<keyword evidence="6" id="KW-0805">Transcription regulation</keyword>
<dbReference type="InterPro" id="IPR011110">
    <property type="entry name" value="Reg_prop"/>
</dbReference>
<dbReference type="SUPFAM" id="SSF46689">
    <property type="entry name" value="Homeodomain-like"/>
    <property type="match status" value="1"/>
</dbReference>
<dbReference type="Pfam" id="PF02518">
    <property type="entry name" value="HATPase_c"/>
    <property type="match status" value="1"/>
</dbReference>
<feature type="domain" description="Response regulatory" evidence="11">
    <location>
        <begin position="1090"/>
        <end position="1205"/>
    </location>
</feature>
<evidence type="ECO:0000256" key="6">
    <source>
        <dbReference type="ARBA" id="ARBA00023015"/>
    </source>
</evidence>
<comment type="caution">
    <text evidence="12">The sequence shown here is derived from an EMBL/GenBank/DDBJ whole genome shotgun (WGS) entry which is preliminary data.</text>
</comment>
<dbReference type="Gene3D" id="1.10.287.130">
    <property type="match status" value="1"/>
</dbReference>
<dbReference type="SMART" id="SM00448">
    <property type="entry name" value="REC"/>
    <property type="match status" value="1"/>
</dbReference>
<keyword evidence="3 8" id="KW-0597">Phosphoprotein</keyword>
<dbReference type="InterPro" id="IPR013783">
    <property type="entry name" value="Ig-like_fold"/>
</dbReference>
<feature type="domain" description="HTH araC/xylS-type" evidence="9">
    <location>
        <begin position="1237"/>
        <end position="1336"/>
    </location>
</feature>
<dbReference type="SMART" id="SM00342">
    <property type="entry name" value="HTH_ARAC"/>
    <property type="match status" value="1"/>
</dbReference>
<evidence type="ECO:0000256" key="4">
    <source>
        <dbReference type="ARBA" id="ARBA00022679"/>
    </source>
</evidence>
<dbReference type="InterPro" id="IPR011123">
    <property type="entry name" value="Y_Y_Y"/>
</dbReference>
<dbReference type="GO" id="GO:0003700">
    <property type="term" value="F:DNA-binding transcription factor activity"/>
    <property type="evidence" value="ECO:0007669"/>
    <property type="project" value="InterPro"/>
</dbReference>
<dbReference type="InterPro" id="IPR001789">
    <property type="entry name" value="Sig_transdc_resp-reg_receiver"/>
</dbReference>
<dbReference type="SMART" id="SM00387">
    <property type="entry name" value="HATPase_c"/>
    <property type="match status" value="1"/>
</dbReference>
<dbReference type="PROSITE" id="PS50109">
    <property type="entry name" value="HIS_KIN"/>
    <property type="match status" value="1"/>
</dbReference>
<dbReference type="SUPFAM" id="SSF63829">
    <property type="entry name" value="Calcium-dependent phosphotriesterase"/>
    <property type="match status" value="2"/>
</dbReference>
<dbReference type="SUPFAM" id="SSF47384">
    <property type="entry name" value="Homodimeric domain of signal transducing histidine kinase"/>
    <property type="match status" value="1"/>
</dbReference>
<keyword evidence="12" id="KW-0238">DNA-binding</keyword>
<dbReference type="RefSeq" id="WP_183589358.1">
    <property type="nucleotide sequence ID" value="NZ_JACHCA010000016.1"/>
</dbReference>
<evidence type="ECO:0000313" key="12">
    <source>
        <dbReference type="EMBL" id="MBB6130632.1"/>
    </source>
</evidence>
<dbReference type="Pfam" id="PF12833">
    <property type="entry name" value="HTH_18"/>
    <property type="match status" value="1"/>
</dbReference>
<dbReference type="FunFam" id="3.30.565.10:FF:000006">
    <property type="entry name" value="Sensor histidine kinase WalK"/>
    <property type="match status" value="1"/>
</dbReference>
<dbReference type="Gene3D" id="3.40.50.2300">
    <property type="match status" value="1"/>
</dbReference>
<reference evidence="12 13" key="1">
    <citation type="submission" date="2020-08" db="EMBL/GenBank/DDBJ databases">
        <title>Genomic Encyclopedia of Type Strains, Phase IV (KMG-V): Genome sequencing to study the core and pangenomes of soil and plant-associated prokaryotes.</title>
        <authorList>
            <person name="Whitman W."/>
        </authorList>
    </citation>
    <scope>NUCLEOTIDE SEQUENCE [LARGE SCALE GENOMIC DNA]</scope>
    <source>
        <strain evidence="12 13">MP601</strain>
    </source>
</reference>
<evidence type="ECO:0000259" key="11">
    <source>
        <dbReference type="PROSITE" id="PS50110"/>
    </source>
</evidence>
<evidence type="ECO:0000259" key="9">
    <source>
        <dbReference type="PROSITE" id="PS01124"/>
    </source>
</evidence>
<dbReference type="EC" id="2.7.13.3" evidence="2"/>
<dbReference type="Gene3D" id="1.10.10.60">
    <property type="entry name" value="Homeodomain-like"/>
    <property type="match status" value="1"/>
</dbReference>
<organism evidence="12 13">
    <name type="scientific">Mucilaginibacter lappiensis</name>
    <dbReference type="NCBI Taxonomy" id="354630"/>
    <lineage>
        <taxon>Bacteria</taxon>
        <taxon>Pseudomonadati</taxon>
        <taxon>Bacteroidota</taxon>
        <taxon>Sphingobacteriia</taxon>
        <taxon>Sphingobacteriales</taxon>
        <taxon>Sphingobacteriaceae</taxon>
        <taxon>Mucilaginibacter</taxon>
    </lineage>
</organism>
<dbReference type="InterPro" id="IPR005467">
    <property type="entry name" value="His_kinase_dom"/>
</dbReference>
<keyword evidence="7" id="KW-0804">Transcription</keyword>
<evidence type="ECO:0000313" key="13">
    <source>
        <dbReference type="Proteomes" id="UP000548326"/>
    </source>
</evidence>
<dbReference type="PRINTS" id="PR00344">
    <property type="entry name" value="BCTRLSENSOR"/>
</dbReference>
<dbReference type="InterPro" id="IPR011006">
    <property type="entry name" value="CheY-like_superfamily"/>
</dbReference>
<dbReference type="Gene3D" id="2.60.40.10">
    <property type="entry name" value="Immunoglobulins"/>
    <property type="match status" value="1"/>
</dbReference>
<dbReference type="CDD" id="cd00082">
    <property type="entry name" value="HisKA"/>
    <property type="match status" value="1"/>
</dbReference>
<evidence type="ECO:0000256" key="8">
    <source>
        <dbReference type="PROSITE-ProRule" id="PRU00169"/>
    </source>
</evidence>
<dbReference type="Pfam" id="PF00072">
    <property type="entry name" value="Response_reg"/>
    <property type="match status" value="1"/>
</dbReference>
<dbReference type="Gene3D" id="2.130.10.10">
    <property type="entry name" value="YVTN repeat-like/Quinoprotein amine dehydrogenase"/>
    <property type="match status" value="2"/>
</dbReference>
<dbReference type="InterPro" id="IPR009057">
    <property type="entry name" value="Homeodomain-like_sf"/>
</dbReference>
<dbReference type="SMART" id="SM00388">
    <property type="entry name" value="HisKA"/>
    <property type="match status" value="1"/>
</dbReference>
<dbReference type="InterPro" id="IPR004358">
    <property type="entry name" value="Sig_transdc_His_kin-like_C"/>
</dbReference>
<evidence type="ECO:0000256" key="7">
    <source>
        <dbReference type="ARBA" id="ARBA00023163"/>
    </source>
</evidence>
<proteinExistence type="predicted"/>
<feature type="domain" description="Histidine kinase" evidence="10">
    <location>
        <begin position="822"/>
        <end position="1036"/>
    </location>
</feature>
<dbReference type="SUPFAM" id="SSF52172">
    <property type="entry name" value="CheY-like"/>
    <property type="match status" value="1"/>
</dbReference>
<dbReference type="PANTHER" id="PTHR43547">
    <property type="entry name" value="TWO-COMPONENT HISTIDINE KINASE"/>
    <property type="match status" value="1"/>
</dbReference>
<dbReference type="Pfam" id="PF00512">
    <property type="entry name" value="HisKA"/>
    <property type="match status" value="1"/>
</dbReference>
<evidence type="ECO:0000256" key="5">
    <source>
        <dbReference type="ARBA" id="ARBA00022777"/>
    </source>
</evidence>
<dbReference type="InterPro" id="IPR003661">
    <property type="entry name" value="HisK_dim/P_dom"/>
</dbReference>
<comment type="catalytic activity">
    <reaction evidence="1">
        <text>ATP + protein L-histidine = ADP + protein N-phospho-L-histidine.</text>
        <dbReference type="EC" id="2.7.13.3"/>
    </reaction>
</comment>
<dbReference type="Pfam" id="PF07494">
    <property type="entry name" value="Reg_prop"/>
    <property type="match status" value="3"/>
</dbReference>
<dbReference type="InterPro" id="IPR036097">
    <property type="entry name" value="HisK_dim/P_sf"/>
</dbReference>
<dbReference type="Gene3D" id="3.30.565.10">
    <property type="entry name" value="Histidine kinase-like ATPase, C-terminal domain"/>
    <property type="match status" value="1"/>
</dbReference>
<protein>
    <recommendedName>
        <fullName evidence="2">histidine kinase</fullName>
        <ecNumber evidence="2">2.7.13.3</ecNumber>
    </recommendedName>
</protein>
<evidence type="ECO:0000256" key="3">
    <source>
        <dbReference type="ARBA" id="ARBA00022553"/>
    </source>
</evidence>
<dbReference type="PANTHER" id="PTHR43547:SF2">
    <property type="entry name" value="HYBRID SIGNAL TRANSDUCTION HISTIDINE KINASE C"/>
    <property type="match status" value="1"/>
</dbReference>
<feature type="modified residue" description="4-aspartylphosphate" evidence="8">
    <location>
        <position position="1138"/>
    </location>
</feature>